<dbReference type="InterPro" id="IPR051446">
    <property type="entry name" value="HTH_trans_reg/aminotransferase"/>
</dbReference>
<dbReference type="InterPro" id="IPR004839">
    <property type="entry name" value="Aminotransferase_I/II_large"/>
</dbReference>
<evidence type="ECO:0000313" key="9">
    <source>
        <dbReference type="EMBL" id="MBN3543958.1"/>
    </source>
</evidence>
<evidence type="ECO:0000256" key="4">
    <source>
        <dbReference type="ARBA" id="ARBA00022898"/>
    </source>
</evidence>
<name>A0ABS2Z9J3_9BACL</name>
<dbReference type="PANTHER" id="PTHR46577">
    <property type="entry name" value="HTH-TYPE TRANSCRIPTIONAL REGULATORY PROTEIN GABR"/>
    <property type="match status" value="1"/>
</dbReference>
<keyword evidence="6" id="KW-0238">DNA-binding</keyword>
<dbReference type="Gene3D" id="3.40.640.10">
    <property type="entry name" value="Type I PLP-dependent aspartate aminotransferase-like (Major domain)"/>
    <property type="match status" value="1"/>
</dbReference>
<dbReference type="PROSITE" id="PS50949">
    <property type="entry name" value="HTH_GNTR"/>
    <property type="match status" value="1"/>
</dbReference>
<comment type="caution">
    <text evidence="9">The sequence shown here is derived from an EMBL/GenBank/DDBJ whole genome shotgun (WGS) entry which is preliminary data.</text>
</comment>
<keyword evidence="3 9" id="KW-0808">Transferase</keyword>
<comment type="cofactor">
    <cofactor evidence="1">
        <name>pyridoxal 5'-phosphate</name>
        <dbReference type="ChEBI" id="CHEBI:597326"/>
    </cofactor>
</comment>
<evidence type="ECO:0000256" key="5">
    <source>
        <dbReference type="ARBA" id="ARBA00023015"/>
    </source>
</evidence>
<keyword evidence="10" id="KW-1185">Reference proteome</keyword>
<dbReference type="SMART" id="SM00345">
    <property type="entry name" value="HTH_GNTR"/>
    <property type="match status" value="1"/>
</dbReference>
<organism evidence="9 10">
    <name type="scientific">Fictibacillus barbaricus</name>
    <dbReference type="NCBI Taxonomy" id="182136"/>
    <lineage>
        <taxon>Bacteria</taxon>
        <taxon>Bacillati</taxon>
        <taxon>Bacillota</taxon>
        <taxon>Bacilli</taxon>
        <taxon>Bacillales</taxon>
        <taxon>Fictibacillaceae</taxon>
        <taxon>Fictibacillus</taxon>
    </lineage>
</organism>
<evidence type="ECO:0000256" key="2">
    <source>
        <dbReference type="ARBA" id="ARBA00005384"/>
    </source>
</evidence>
<accession>A0ABS2Z9J3</accession>
<keyword evidence="5" id="KW-0805">Transcription regulation</keyword>
<dbReference type="EMBL" id="JAFHKS010000038">
    <property type="protein sequence ID" value="MBN3543958.1"/>
    <property type="molecule type" value="Genomic_DNA"/>
</dbReference>
<evidence type="ECO:0000256" key="6">
    <source>
        <dbReference type="ARBA" id="ARBA00023125"/>
    </source>
</evidence>
<dbReference type="Gene3D" id="1.10.10.10">
    <property type="entry name" value="Winged helix-like DNA-binding domain superfamily/Winged helix DNA-binding domain"/>
    <property type="match status" value="1"/>
</dbReference>
<protein>
    <submittedName>
        <fullName evidence="9">PLP-dependent aminotransferase family protein</fullName>
    </submittedName>
</protein>
<dbReference type="CDD" id="cd07377">
    <property type="entry name" value="WHTH_GntR"/>
    <property type="match status" value="1"/>
</dbReference>
<dbReference type="InterPro" id="IPR015422">
    <property type="entry name" value="PyrdxlP-dep_Trfase_small"/>
</dbReference>
<dbReference type="Proteomes" id="UP001319060">
    <property type="component" value="Unassembled WGS sequence"/>
</dbReference>
<proteinExistence type="inferred from homology"/>
<dbReference type="InterPro" id="IPR036390">
    <property type="entry name" value="WH_DNA-bd_sf"/>
</dbReference>
<dbReference type="PANTHER" id="PTHR46577:SF1">
    <property type="entry name" value="HTH-TYPE TRANSCRIPTIONAL REGULATORY PROTEIN GABR"/>
    <property type="match status" value="1"/>
</dbReference>
<evidence type="ECO:0000313" key="10">
    <source>
        <dbReference type="Proteomes" id="UP001319060"/>
    </source>
</evidence>
<reference evidence="9 10" key="1">
    <citation type="submission" date="2021-01" db="EMBL/GenBank/DDBJ databases">
        <title>Genome Sequencing of Type Strains.</title>
        <authorList>
            <person name="Lemaire J.F."/>
            <person name="Inderbitzin P."/>
            <person name="Collins S.B."/>
            <person name="Wespe N."/>
            <person name="Knight-Connoni V."/>
        </authorList>
    </citation>
    <scope>NUCLEOTIDE SEQUENCE [LARGE SCALE GENOMIC DNA]</scope>
    <source>
        <strain evidence="9 10">DSM 14730</strain>
    </source>
</reference>
<dbReference type="SUPFAM" id="SSF46785">
    <property type="entry name" value="Winged helix' DNA-binding domain"/>
    <property type="match status" value="1"/>
</dbReference>
<dbReference type="CDD" id="cd00609">
    <property type="entry name" value="AAT_like"/>
    <property type="match status" value="1"/>
</dbReference>
<sequence>MRKNASKELYKQVYDYVVHQIKRGEWKEYDKLPSVRALAKEFKVHRLTVLKAFQLLKEDEILYVKDKSGYFVGPEKVLKENEGRTISTYVENNHLSTIHQVPAAYQFSKALIDPGLLPNKYFSEYVKKVFDLYPKVLGTYSNVQGDDELRYAFSSYLLKTYRFYASQDELLITSGAQQAIDLLAKTLIQPKDTILVERPTYSTAIDIFRQYGANIVGVEIGPSGYDLSELEHYMKNYRPRLFYVNPTFHNPTGYTVPVVQRKRLVELAEEYKCVIIEDDPFRDIYFKGKPPLPIYTFDTEGYVIYIRGFSKYVSPGLRIAVVVCKHPLMKNLIIAKSLADNGTSLLDQKIFLLYFFSERMQIHLSKLRTALYLRKEIMERELNDTSWKWTSPGGGFTLWVEMPEGLAVDQLLKSSIKHSLTFVPGIICDTQGRMGSWIRLSYSYANEEQIQKGIRLLIQTSNDLKYFD</sequence>
<evidence type="ECO:0000256" key="7">
    <source>
        <dbReference type="ARBA" id="ARBA00023163"/>
    </source>
</evidence>
<feature type="domain" description="HTH gntR-type" evidence="8">
    <location>
        <begin position="7"/>
        <end position="75"/>
    </location>
</feature>
<dbReference type="InterPro" id="IPR036388">
    <property type="entry name" value="WH-like_DNA-bd_sf"/>
</dbReference>
<keyword evidence="4" id="KW-0663">Pyridoxal phosphate</keyword>
<dbReference type="Pfam" id="PF00155">
    <property type="entry name" value="Aminotran_1_2"/>
    <property type="match status" value="1"/>
</dbReference>
<dbReference type="InterPro" id="IPR015424">
    <property type="entry name" value="PyrdxlP-dep_Trfase"/>
</dbReference>
<evidence type="ECO:0000259" key="8">
    <source>
        <dbReference type="PROSITE" id="PS50949"/>
    </source>
</evidence>
<dbReference type="RefSeq" id="WP_188404389.1">
    <property type="nucleotide sequence ID" value="NZ_BMCE01000005.1"/>
</dbReference>
<comment type="similarity">
    <text evidence="2">In the C-terminal section; belongs to the class-I pyridoxal-phosphate-dependent aminotransferase family.</text>
</comment>
<evidence type="ECO:0000256" key="1">
    <source>
        <dbReference type="ARBA" id="ARBA00001933"/>
    </source>
</evidence>
<dbReference type="InterPro" id="IPR015421">
    <property type="entry name" value="PyrdxlP-dep_Trfase_major"/>
</dbReference>
<gene>
    <name evidence="9" type="ORF">JYA64_01420</name>
</gene>
<dbReference type="Pfam" id="PF00392">
    <property type="entry name" value="GntR"/>
    <property type="match status" value="1"/>
</dbReference>
<evidence type="ECO:0000256" key="3">
    <source>
        <dbReference type="ARBA" id="ARBA00022576"/>
    </source>
</evidence>
<dbReference type="SUPFAM" id="SSF53383">
    <property type="entry name" value="PLP-dependent transferases"/>
    <property type="match status" value="1"/>
</dbReference>
<keyword evidence="7" id="KW-0804">Transcription</keyword>
<dbReference type="InterPro" id="IPR000524">
    <property type="entry name" value="Tscrpt_reg_HTH_GntR"/>
</dbReference>
<dbReference type="Gene3D" id="3.90.1150.10">
    <property type="entry name" value="Aspartate Aminotransferase, domain 1"/>
    <property type="match status" value="1"/>
</dbReference>
<keyword evidence="3 9" id="KW-0032">Aminotransferase</keyword>
<dbReference type="GO" id="GO:0008483">
    <property type="term" value="F:transaminase activity"/>
    <property type="evidence" value="ECO:0007669"/>
    <property type="project" value="UniProtKB-KW"/>
</dbReference>